<dbReference type="PANTHER" id="PTHR10543">
    <property type="entry name" value="BETA-CAROTENE DIOXYGENASE"/>
    <property type="match status" value="1"/>
</dbReference>
<feature type="binding site" evidence="5">
    <location>
        <position position="286"/>
    </location>
    <ligand>
        <name>Fe cation</name>
        <dbReference type="ChEBI" id="CHEBI:24875"/>
        <note>catalytic</note>
    </ligand>
</feature>
<dbReference type="STRING" id="357750.A0A2S6CBQ0"/>
<evidence type="ECO:0000313" key="8">
    <source>
        <dbReference type="Proteomes" id="UP000237631"/>
    </source>
</evidence>
<evidence type="ECO:0000256" key="6">
    <source>
        <dbReference type="SAM" id="MobiDB-lite"/>
    </source>
</evidence>
<comment type="cofactor">
    <cofactor evidence="5">
        <name>Fe(2+)</name>
        <dbReference type="ChEBI" id="CHEBI:29033"/>
    </cofactor>
    <text evidence="5">Binds 1 Fe(2+) ion per subunit.</text>
</comment>
<organism evidence="7 8">
    <name type="scientific">Cercospora berteroae</name>
    <dbReference type="NCBI Taxonomy" id="357750"/>
    <lineage>
        <taxon>Eukaryota</taxon>
        <taxon>Fungi</taxon>
        <taxon>Dikarya</taxon>
        <taxon>Ascomycota</taxon>
        <taxon>Pezizomycotina</taxon>
        <taxon>Dothideomycetes</taxon>
        <taxon>Dothideomycetidae</taxon>
        <taxon>Mycosphaerellales</taxon>
        <taxon>Mycosphaerellaceae</taxon>
        <taxon>Cercospora</taxon>
    </lineage>
</organism>
<name>A0A2S6CBQ0_9PEZI</name>
<comment type="similarity">
    <text evidence="1">Belongs to the carotenoid oxygenase family.</text>
</comment>
<evidence type="ECO:0000256" key="5">
    <source>
        <dbReference type="PIRSR" id="PIRSR604294-1"/>
    </source>
</evidence>
<feature type="binding site" evidence="5">
    <location>
        <position position="358"/>
    </location>
    <ligand>
        <name>Fe cation</name>
        <dbReference type="ChEBI" id="CHEBI:24875"/>
        <note>catalytic</note>
    </ligand>
</feature>
<dbReference type="GO" id="GO:0010436">
    <property type="term" value="F:carotenoid dioxygenase activity"/>
    <property type="evidence" value="ECO:0007669"/>
    <property type="project" value="TreeGrafter"/>
</dbReference>
<dbReference type="InterPro" id="IPR004294">
    <property type="entry name" value="Carotenoid_Oase"/>
</dbReference>
<dbReference type="PANTHER" id="PTHR10543:SF24">
    <property type="entry name" value="CAROTENOID ISOMEROOXYGENASE"/>
    <property type="match status" value="1"/>
</dbReference>
<proteinExistence type="inferred from homology"/>
<dbReference type="Proteomes" id="UP000237631">
    <property type="component" value="Unassembled WGS sequence"/>
</dbReference>
<evidence type="ECO:0000256" key="1">
    <source>
        <dbReference type="ARBA" id="ARBA00006787"/>
    </source>
</evidence>
<dbReference type="AlphaFoldDB" id="A0A2S6CBQ0"/>
<keyword evidence="8" id="KW-1185">Reference proteome</keyword>
<dbReference type="GO" id="GO:0016121">
    <property type="term" value="P:carotene catabolic process"/>
    <property type="evidence" value="ECO:0007669"/>
    <property type="project" value="TreeGrafter"/>
</dbReference>
<evidence type="ECO:0000256" key="3">
    <source>
        <dbReference type="ARBA" id="ARBA00023002"/>
    </source>
</evidence>
<dbReference type="GO" id="GO:0046872">
    <property type="term" value="F:metal ion binding"/>
    <property type="evidence" value="ECO:0007669"/>
    <property type="project" value="UniProtKB-KW"/>
</dbReference>
<gene>
    <name evidence="7" type="ORF">CBER1_08455</name>
</gene>
<accession>A0A2S6CBQ0</accession>
<dbReference type="OrthoDB" id="407010at2759"/>
<feature type="binding site" evidence="5">
    <location>
        <position position="234"/>
    </location>
    <ligand>
        <name>Fe cation</name>
        <dbReference type="ChEBI" id="CHEBI:24875"/>
        <note>catalytic</note>
    </ligand>
</feature>
<protein>
    <recommendedName>
        <fullName evidence="9">Carotenoid oxygenase</fullName>
    </recommendedName>
</protein>
<dbReference type="EMBL" id="PNEN01000501">
    <property type="protein sequence ID" value="PPJ57159.1"/>
    <property type="molecule type" value="Genomic_DNA"/>
</dbReference>
<reference evidence="8" key="1">
    <citation type="journal article" date="2017" name="bioRxiv">
        <title>Conservation of a gene cluster reveals novel cercosporin biosynthetic mechanisms and extends production to the genus Colletotrichum.</title>
        <authorList>
            <person name="de Jonge R."/>
            <person name="Ebert M.K."/>
            <person name="Huitt-Roehl C.R."/>
            <person name="Pal P."/>
            <person name="Suttle J.C."/>
            <person name="Spanner R.E."/>
            <person name="Neubauer J.D."/>
            <person name="Jurick W.M.II."/>
            <person name="Stott K.A."/>
            <person name="Secor G.A."/>
            <person name="Thomma B.P.H.J."/>
            <person name="Van de Peer Y."/>
            <person name="Townsend C.A."/>
            <person name="Bolton M.D."/>
        </authorList>
    </citation>
    <scope>NUCLEOTIDE SEQUENCE [LARGE SCALE GENOMIC DNA]</scope>
    <source>
        <strain evidence="8">CBS538.71</strain>
    </source>
</reference>
<evidence type="ECO:0008006" key="9">
    <source>
        <dbReference type="Google" id="ProtNLM"/>
    </source>
</evidence>
<comment type="caution">
    <text evidence="7">The sequence shown here is derived from an EMBL/GenBank/DDBJ whole genome shotgun (WGS) entry which is preliminary data.</text>
</comment>
<keyword evidence="4 5" id="KW-0408">Iron</keyword>
<feature type="region of interest" description="Disordered" evidence="6">
    <location>
        <begin position="164"/>
        <end position="183"/>
    </location>
</feature>
<evidence type="ECO:0000256" key="4">
    <source>
        <dbReference type="ARBA" id="ARBA00023004"/>
    </source>
</evidence>
<evidence type="ECO:0000256" key="2">
    <source>
        <dbReference type="ARBA" id="ARBA00022723"/>
    </source>
</evidence>
<keyword evidence="3" id="KW-0560">Oxidoreductase</keyword>
<evidence type="ECO:0000313" key="7">
    <source>
        <dbReference type="EMBL" id="PPJ57159.1"/>
    </source>
</evidence>
<sequence length="571" mass="63280">MAAATQTNSAHYKEWPNAGAFNALGDTRSKVKLEIQGHFPAYAAGALYRTGPGGYKVPREDPKDGDFAASHWFDGFTMTHRFSMVPGAQDDKNCSEIRYNSYCQTDEEIEHVRKTGKLDQISFGQKRDPCDGLYKKFKAVFEPQAPKTPHSANIGVVVRAALPSEMPGNRQSSKGADSPLEGQRFGNTAAPSVLCLTTDTSAAKTFDAETLEPLGVTRQTVLHPELKGQLSAAHAARDAQTGEIFNYNLEFGPKTTYRVFGANPQTGEVRILGKIPHTEAKPAYIHSMFCTPNFVILCVWSAHFKQPYGLNMLWTRNVLDTLDKFDAKTQSAAWFVIDRHHGRGVVKRFTSPAFFAFHTTNAWEERRTGSSESVDITCELFEFENKDILDKFYYQNLVSDEDNTASFNDTREQIKSQLARYKLKDVPLNAKVVAKHQMDAAVRILTVPSSSAGDLQQCNPEYRMRPHRHVWSVLDRGKSSFLDGLCKTDVETKTALIWEKARHTPGEPIFIPAPDALAEDEGCVLSVVFDGDSGASYLLCLNAQTMEEVGRAEVGRPIGFGFHGAHIPAAV</sequence>
<feature type="binding site" evidence="5">
    <location>
        <position position="563"/>
    </location>
    <ligand>
        <name>Fe cation</name>
        <dbReference type="ChEBI" id="CHEBI:24875"/>
        <note>catalytic</note>
    </ligand>
</feature>
<keyword evidence="2 5" id="KW-0479">Metal-binding</keyword>
<dbReference type="Pfam" id="PF03055">
    <property type="entry name" value="RPE65"/>
    <property type="match status" value="1"/>
</dbReference>